<feature type="compositionally biased region" description="Low complexity" evidence="1">
    <location>
        <begin position="1"/>
        <end position="23"/>
    </location>
</feature>
<gene>
    <name evidence="2" type="ordered locus">BURPS1710b_2047</name>
</gene>
<reference evidence="2 3" key="1">
    <citation type="submission" date="2005-09" db="EMBL/GenBank/DDBJ databases">
        <authorList>
            <person name="Woods D.E."/>
            <person name="Nierman W.C."/>
        </authorList>
    </citation>
    <scope>NUCLEOTIDE SEQUENCE [LARGE SCALE GENOMIC DNA]</scope>
    <source>
        <strain evidence="2 3">1710b</strain>
    </source>
</reference>
<dbReference type="Proteomes" id="UP000002700">
    <property type="component" value="Chromosome I"/>
</dbReference>
<dbReference type="KEGG" id="bpm:BURPS1710b_2047"/>
<proteinExistence type="predicted"/>
<dbReference type="AlphaFoldDB" id="Q3JSL1"/>
<dbReference type="HOGENOM" id="CLU_3355042_0_0_4"/>
<evidence type="ECO:0000313" key="3">
    <source>
        <dbReference type="Proteomes" id="UP000002700"/>
    </source>
</evidence>
<evidence type="ECO:0000256" key="1">
    <source>
        <dbReference type="SAM" id="MobiDB-lite"/>
    </source>
</evidence>
<protein>
    <submittedName>
        <fullName evidence="2">Uncharacterized protein</fullName>
    </submittedName>
</protein>
<accession>Q3JSL1</accession>
<sequence>MTDISTTHATAHARRGAPAAQHARAAREAWEAWEAG</sequence>
<organism evidence="2 3">
    <name type="scientific">Burkholderia pseudomallei (strain 1710b)</name>
    <dbReference type="NCBI Taxonomy" id="320372"/>
    <lineage>
        <taxon>Bacteria</taxon>
        <taxon>Pseudomonadati</taxon>
        <taxon>Pseudomonadota</taxon>
        <taxon>Betaproteobacteria</taxon>
        <taxon>Burkholderiales</taxon>
        <taxon>Burkholderiaceae</taxon>
        <taxon>Burkholderia</taxon>
        <taxon>pseudomallei group</taxon>
    </lineage>
</organism>
<evidence type="ECO:0000313" key="2">
    <source>
        <dbReference type="EMBL" id="ABA49876.1"/>
    </source>
</evidence>
<name>Q3JSL1_BURP1</name>
<dbReference type="EnsemblBacteria" id="ABA49876">
    <property type="protein sequence ID" value="ABA49876"/>
    <property type="gene ID" value="BURPS1710b_2047"/>
</dbReference>
<feature type="region of interest" description="Disordered" evidence="1">
    <location>
        <begin position="1"/>
        <end position="36"/>
    </location>
</feature>
<dbReference type="EMBL" id="CP000124">
    <property type="protein sequence ID" value="ABA49876.1"/>
    <property type="molecule type" value="Genomic_DNA"/>
</dbReference>